<feature type="coiled-coil region" evidence="1">
    <location>
        <begin position="767"/>
        <end position="840"/>
    </location>
</feature>
<feature type="coiled-coil region" evidence="1">
    <location>
        <begin position="633"/>
        <end position="716"/>
    </location>
</feature>
<dbReference type="SUPFAM" id="SSF47661">
    <property type="entry name" value="t-snare proteins"/>
    <property type="match status" value="1"/>
</dbReference>
<dbReference type="EMBL" id="CP011393">
    <property type="protein sequence ID" value="ANE40937.1"/>
    <property type="molecule type" value="Genomic_DNA"/>
</dbReference>
<evidence type="ECO:0000256" key="1">
    <source>
        <dbReference type="SAM" id="Coils"/>
    </source>
</evidence>
<keyword evidence="2" id="KW-1133">Transmembrane helix</keyword>
<evidence type="ECO:0000259" key="3">
    <source>
        <dbReference type="PROSITE" id="PS51272"/>
    </source>
</evidence>
<evidence type="ECO:0000313" key="5">
    <source>
        <dbReference type="Proteomes" id="UP000077096"/>
    </source>
</evidence>
<feature type="coiled-coil region" evidence="1">
    <location>
        <begin position="316"/>
        <end position="385"/>
    </location>
</feature>
<dbReference type="GO" id="GO:0016192">
    <property type="term" value="P:vesicle-mediated transport"/>
    <property type="evidence" value="ECO:0007669"/>
    <property type="project" value="InterPro"/>
</dbReference>
<keyword evidence="2" id="KW-0472">Membrane</keyword>
<dbReference type="PANTHER" id="PTHR43308">
    <property type="entry name" value="OUTER MEMBRANE PROTEIN ALPHA-RELATED"/>
    <property type="match status" value="1"/>
</dbReference>
<name>A0A172T1R7_FERPE</name>
<proteinExistence type="predicted"/>
<dbReference type="KEGG" id="fng:JM64_02170"/>
<accession>A0A172T1R7</accession>
<feature type="coiled-coil region" evidence="1">
    <location>
        <begin position="424"/>
        <end position="596"/>
    </location>
</feature>
<keyword evidence="1" id="KW-0175">Coiled coil</keyword>
<dbReference type="PROSITE" id="PS51272">
    <property type="entry name" value="SLH"/>
    <property type="match status" value="1"/>
</dbReference>
<evidence type="ECO:0000313" key="4">
    <source>
        <dbReference type="EMBL" id="ANE40937.1"/>
    </source>
</evidence>
<gene>
    <name evidence="4" type="ORF">JM64_02170</name>
</gene>
<feature type="domain" description="SLH" evidence="3">
    <location>
        <begin position="21"/>
        <end position="84"/>
    </location>
</feature>
<dbReference type="Gene3D" id="1.10.287.1490">
    <property type="match status" value="2"/>
</dbReference>
<dbReference type="InterPro" id="IPR010989">
    <property type="entry name" value="SNARE"/>
</dbReference>
<dbReference type="Pfam" id="PF00395">
    <property type="entry name" value="SLH"/>
    <property type="match status" value="1"/>
</dbReference>
<dbReference type="Proteomes" id="UP000077096">
    <property type="component" value="Chromosome"/>
</dbReference>
<dbReference type="PANTHER" id="PTHR43308:SF1">
    <property type="entry name" value="OUTER MEMBRANE PROTEIN ALPHA"/>
    <property type="match status" value="1"/>
</dbReference>
<dbReference type="SUPFAM" id="SSF57997">
    <property type="entry name" value="Tropomyosin"/>
    <property type="match status" value="1"/>
</dbReference>
<dbReference type="AlphaFoldDB" id="A0A172T1R7"/>
<dbReference type="OrthoDB" id="2439185at2"/>
<protein>
    <recommendedName>
        <fullName evidence="3">SLH domain-containing protein</fullName>
    </recommendedName>
</protein>
<dbReference type="GO" id="GO:0016020">
    <property type="term" value="C:membrane"/>
    <property type="evidence" value="ECO:0007669"/>
    <property type="project" value="InterPro"/>
</dbReference>
<evidence type="ECO:0000256" key="2">
    <source>
        <dbReference type="SAM" id="Phobius"/>
    </source>
</evidence>
<feature type="coiled-coil region" evidence="1">
    <location>
        <begin position="248"/>
        <end position="292"/>
    </location>
</feature>
<dbReference type="PATRIC" id="fig|93466.3.peg.485"/>
<feature type="transmembrane region" description="Helical" evidence="2">
    <location>
        <begin position="5"/>
        <end position="23"/>
    </location>
</feature>
<feature type="transmembrane region" description="Helical" evidence="2">
    <location>
        <begin position="987"/>
        <end position="1007"/>
    </location>
</feature>
<organism evidence="4 5">
    <name type="scientific">Fervidobacterium pennivorans</name>
    <dbReference type="NCBI Taxonomy" id="93466"/>
    <lineage>
        <taxon>Bacteria</taxon>
        <taxon>Thermotogati</taxon>
        <taxon>Thermotogota</taxon>
        <taxon>Thermotogae</taxon>
        <taxon>Thermotogales</taxon>
        <taxon>Fervidobacteriaceae</taxon>
        <taxon>Fervidobacterium</taxon>
    </lineage>
</organism>
<sequence length="1009" mass="115305">MSKSIWGRVVVTFVLFVSVLLYGEYKDVPQSHWAYEAVEKLTNLGIVSGFPDGTFRGNETVTRFQVAMLLYRLYSLFDSSLRDIDNKISNIQARLLDMPQQSQISDIKQSVETLKNEQSDLKSNFKSDTEELRTSLNKLSQDLKKVSEDLKGYISALNKTNNSLNAVDQKVDKLSAAQDSLRISLEELNNKYSNLSSRLETLEKSSKALSDSISKINNTLKELEMTLNSRLKELESSLQVQKPTSEDISTVETEIKELKERLLLLELLKTDVEKLNNKVIEIQNSISELRTLKEKTIPQQSQSLDEQDISTVLAEINMIQETIAKLSKNDEDIQNQVNLIKQSVDRVSKTLENFLGENQEIRERLDEFSKEIQKLSDKTSGKQEEANVQLASQLKYSETIIEELKAKILESAEIKAFEESLKRLSSIEVTINSLVEKVKLLEDKYLTNENYAKKDEIEELRLQIESIKELITELRLIPVDNSKVQALAEDIQRKNKRIDEIEEKLQTISDKYVELSKITDDLSLKLANISSRLAQESSYQALLSEVNSLKDKVKKVEDDVQKRATTAQLNSVNQNVQKVLSMVLDLQDKVKEIQNRLQNVEAPKENANKGTDTAAYQTTRLPEASYSTINAELSDLKNRVDSITKSIDDLKTQTTMLTKTVEVRDDKVSALEAKFDALTQKAEETDKAIASMRMIISDLEGKIQKLEFHQQALSKEDFDKMVVIVSALGEKLSHFEPKLDLLEKNFNELDSRTKEFAKSIDELNIAQNTSKDELSNLKNILNEHEKRINDVLNKYSNLELFTTKTNEEVTNNIKVLTKRLDEEHEIVANIQNELVNIDERISRFEILIGNMATNDTVDAKFNDMTTKVYENLDKLQNDIIERISKVEAMLTEKIEKIDLAQRTIHDELLEVKQTAQKNSSDLVKLKEEVETLKIYDQKNEQNIIFTNEQLKKLSESKADREQLSQVSETVNDLQKQLRELKSENENLKSWLVILGLAIIGIVTYLVIGK</sequence>
<keyword evidence="2" id="KW-0812">Transmembrane</keyword>
<feature type="coiled-coil region" evidence="1">
    <location>
        <begin position="104"/>
        <end position="205"/>
    </location>
</feature>
<dbReference type="InterPro" id="IPR001119">
    <property type="entry name" value="SLH_dom"/>
</dbReference>
<feature type="coiled-coil region" evidence="1">
    <location>
        <begin position="963"/>
        <end position="990"/>
    </location>
</feature>
<dbReference type="InterPro" id="IPR051465">
    <property type="entry name" value="Cell_Envelope_Struct_Comp"/>
</dbReference>
<reference evidence="4 5" key="1">
    <citation type="submission" date="2014-08" db="EMBL/GenBank/DDBJ databases">
        <title>Fervidobacterium pennivorans DYC genome.</title>
        <authorList>
            <person name="Wushke S."/>
        </authorList>
    </citation>
    <scope>NUCLEOTIDE SEQUENCE [LARGE SCALE GENOMIC DNA]</scope>
    <source>
        <strain evidence="4 5">DYC</strain>
    </source>
</reference>